<name>A0A0D2MQI5_9CHLO</name>
<evidence type="ECO:0000313" key="3">
    <source>
        <dbReference type="EMBL" id="KIZ02682.1"/>
    </source>
</evidence>
<organism evidence="3 4">
    <name type="scientific">Monoraphidium neglectum</name>
    <dbReference type="NCBI Taxonomy" id="145388"/>
    <lineage>
        <taxon>Eukaryota</taxon>
        <taxon>Viridiplantae</taxon>
        <taxon>Chlorophyta</taxon>
        <taxon>core chlorophytes</taxon>
        <taxon>Chlorophyceae</taxon>
        <taxon>CS clade</taxon>
        <taxon>Sphaeropleales</taxon>
        <taxon>Selenastraceae</taxon>
        <taxon>Monoraphidium</taxon>
    </lineage>
</organism>
<dbReference type="RefSeq" id="XP_013901701.1">
    <property type="nucleotide sequence ID" value="XM_014046247.1"/>
</dbReference>
<dbReference type="InterPro" id="IPR012337">
    <property type="entry name" value="RNaseH-like_sf"/>
</dbReference>
<dbReference type="InterPro" id="IPR036397">
    <property type="entry name" value="RNaseH_sf"/>
</dbReference>
<accession>A0A0D2MQI5</accession>
<dbReference type="Proteomes" id="UP000054498">
    <property type="component" value="Unassembled WGS sequence"/>
</dbReference>
<proteinExistence type="predicted"/>
<reference evidence="3 4" key="1">
    <citation type="journal article" date="2013" name="BMC Genomics">
        <title>Reconstruction of the lipid metabolism for the microalga Monoraphidium neglectum from its genome sequence reveals characteristics suitable for biofuel production.</title>
        <authorList>
            <person name="Bogen C."/>
            <person name="Al-Dilaimi A."/>
            <person name="Albersmeier A."/>
            <person name="Wichmann J."/>
            <person name="Grundmann M."/>
            <person name="Rupp O."/>
            <person name="Lauersen K.J."/>
            <person name="Blifernez-Klassen O."/>
            <person name="Kalinowski J."/>
            <person name="Goesmann A."/>
            <person name="Mussgnug J.H."/>
            <person name="Kruse O."/>
        </authorList>
    </citation>
    <scope>NUCLEOTIDE SEQUENCE [LARGE SCALE GENOMIC DNA]</scope>
    <source>
        <strain evidence="3 4">SAG 48.87</strain>
    </source>
</reference>
<dbReference type="KEGG" id="mng:MNEG_5269"/>
<dbReference type="OrthoDB" id="6343797at2759"/>
<feature type="compositionally biased region" description="Polar residues" evidence="1">
    <location>
        <begin position="1"/>
        <end position="14"/>
    </location>
</feature>
<feature type="domain" description="Integrase catalytic" evidence="2">
    <location>
        <begin position="471"/>
        <end position="646"/>
    </location>
</feature>
<dbReference type="SUPFAM" id="SSF53098">
    <property type="entry name" value="Ribonuclease H-like"/>
    <property type="match status" value="1"/>
</dbReference>
<feature type="compositionally biased region" description="Basic and acidic residues" evidence="1">
    <location>
        <begin position="733"/>
        <end position="742"/>
    </location>
</feature>
<dbReference type="InterPro" id="IPR001584">
    <property type="entry name" value="Integrase_cat-core"/>
</dbReference>
<feature type="compositionally biased region" description="Basic and acidic residues" evidence="1">
    <location>
        <begin position="770"/>
        <end position="779"/>
    </location>
</feature>
<dbReference type="GeneID" id="25738146"/>
<gene>
    <name evidence="3" type="ORF">MNEG_5269</name>
</gene>
<dbReference type="GO" id="GO:0003676">
    <property type="term" value="F:nucleic acid binding"/>
    <property type="evidence" value="ECO:0007669"/>
    <property type="project" value="InterPro"/>
</dbReference>
<feature type="region of interest" description="Disordered" evidence="1">
    <location>
        <begin position="720"/>
        <end position="779"/>
    </location>
</feature>
<dbReference type="GO" id="GO:0015074">
    <property type="term" value="P:DNA integration"/>
    <property type="evidence" value="ECO:0007669"/>
    <property type="project" value="InterPro"/>
</dbReference>
<dbReference type="PROSITE" id="PS50994">
    <property type="entry name" value="INTEGRASE"/>
    <property type="match status" value="1"/>
</dbReference>
<evidence type="ECO:0000259" key="2">
    <source>
        <dbReference type="PROSITE" id="PS50994"/>
    </source>
</evidence>
<evidence type="ECO:0000313" key="4">
    <source>
        <dbReference type="Proteomes" id="UP000054498"/>
    </source>
</evidence>
<protein>
    <recommendedName>
        <fullName evidence="2">Integrase catalytic domain-containing protein</fullName>
    </recommendedName>
</protein>
<dbReference type="PANTHER" id="PTHR46585:SF1">
    <property type="entry name" value="CHROMO DOMAIN-CONTAINING PROTEIN"/>
    <property type="match status" value="1"/>
</dbReference>
<evidence type="ECO:0000256" key="1">
    <source>
        <dbReference type="SAM" id="MobiDB-lite"/>
    </source>
</evidence>
<dbReference type="STRING" id="145388.A0A0D2MQI5"/>
<dbReference type="PANTHER" id="PTHR46585">
    <property type="entry name" value="INTEGRASE CORE DOMAIN CONTAINING PROTEIN"/>
    <property type="match status" value="1"/>
</dbReference>
<dbReference type="Gene3D" id="3.30.420.10">
    <property type="entry name" value="Ribonuclease H-like superfamily/Ribonuclease H"/>
    <property type="match status" value="1"/>
</dbReference>
<dbReference type="EMBL" id="KK100996">
    <property type="protein sequence ID" value="KIZ02682.1"/>
    <property type="molecule type" value="Genomic_DNA"/>
</dbReference>
<feature type="region of interest" description="Disordered" evidence="1">
    <location>
        <begin position="1"/>
        <end position="31"/>
    </location>
</feature>
<keyword evidence="4" id="KW-1185">Reference proteome</keyword>
<dbReference type="AlphaFoldDB" id="A0A0D2MQI5"/>
<sequence length="901" mass="99662">MSSLATETVSTMAEQQAAAPHRPARTKKARPQVYELTLRSVDRVGGTESDALFVMNYPIECTADAVWMVNVRAFNLDPAYVTEADGSLSDPTGLEHKTLILSSDQLATNVFDSRHGRRPAGTLAQVKGYQLSGEANHTAPVLSVPSWQHGTLNLQLRTIDGALAAGLDGNCQWALTLVPHERLRVHLQQFGCFYSFPKVTVRNNSFTFTDVATGAAHNVTLGPGNYTYRELCKETMRQYPGVSMRYEGYRDGFSFLFDTDHSLAFDNNSWQILGFAPGDAPEGEAFGSSTLVDLAPVSSLAITVDGITSLSAQNCVAQAGRVQPTRVLATIPIQQTPFDFYTYIPLSDSQFAVEIAERSLNQLDVHITHAVLAPLDDMPDNTLVLRVDTLSSASPRDVVLRHVASRLDRLTELARLAFAPRLKYLGKTKLQQELRGQGIPGKVLDEYFAQSDLRQVFKGVDKRPAELNYKITAQPRSFQLDVVHFGFAKRRGNKGCAQALLAVDILSRKAWLYPLKARTMADILGQYEAFLRAVGVSSVKALQTRVKMVMADDEFAAKQFAAFNEALGIAVYTDIAKDDHISHDSDRLGILDRLVGTLKRQLEMRYVEAGVEGDWLKFIPDIVVDYNDTVHRTLGVTPNQAWAAPESEQLERYSREVKLNEAIDDAQQKYAPGARVRILENASTFTKGTKPRWSLKVYAVKDRDGYKYLVEGLTRRFKPNELQPAGEGAQDLSVDKTPAKQEKARKKITSRKEGIAVDEPALQGRAAPRQTRERKERRTLQELDLKAGEFVVLDAEGEPEGPERLSVKQPRRSGKTGYVTAGWVARKARGAVFLRLLRGQGQADGPPLGGPLVLSEEDTKISSGTHADALLYRSTGELQRQQQVKLPASITDKVLAEYVFV</sequence>